<evidence type="ECO:0000256" key="3">
    <source>
        <dbReference type="SAM" id="Phobius"/>
    </source>
</evidence>
<reference evidence="5" key="1">
    <citation type="journal article" date="2014" name="Genome Announc.">
        <title>Draft genome sequence of the formaldehyde-resistant fungus Byssochlamys spectabilis No. 5 (anamorph Paecilomyces variotii No. 5) (NBRC109023).</title>
        <authorList>
            <person name="Oka T."/>
            <person name="Ekino K."/>
            <person name="Fukuda K."/>
            <person name="Nomura Y."/>
        </authorList>
    </citation>
    <scope>NUCLEOTIDE SEQUENCE [LARGE SCALE GENOMIC DNA]</scope>
    <source>
        <strain evidence="5">No. 5 / NBRC 109023</strain>
    </source>
</reference>
<protein>
    <recommendedName>
        <fullName evidence="6">Fungal-specific transcription factor domain-containing protein</fullName>
    </recommendedName>
</protein>
<proteinExistence type="predicted"/>
<dbReference type="InParanoid" id="V5HW42"/>
<evidence type="ECO:0000313" key="5">
    <source>
        <dbReference type="Proteomes" id="UP000018001"/>
    </source>
</evidence>
<keyword evidence="3" id="KW-1133">Transmembrane helix</keyword>
<organism evidence="4 5">
    <name type="scientific">Byssochlamys spectabilis (strain No. 5 / NBRC 109023)</name>
    <name type="common">Paecilomyces variotii</name>
    <dbReference type="NCBI Taxonomy" id="1356009"/>
    <lineage>
        <taxon>Eukaryota</taxon>
        <taxon>Fungi</taxon>
        <taxon>Dikarya</taxon>
        <taxon>Ascomycota</taxon>
        <taxon>Pezizomycotina</taxon>
        <taxon>Eurotiomycetes</taxon>
        <taxon>Eurotiomycetidae</taxon>
        <taxon>Eurotiales</taxon>
        <taxon>Thermoascaceae</taxon>
        <taxon>Paecilomyces</taxon>
    </lineage>
</organism>
<dbReference type="Pfam" id="PF11951">
    <property type="entry name" value="Fungal_trans_2"/>
    <property type="match status" value="2"/>
</dbReference>
<dbReference type="OrthoDB" id="5386330at2759"/>
<keyword evidence="2" id="KW-0539">Nucleus</keyword>
<evidence type="ECO:0008006" key="6">
    <source>
        <dbReference type="Google" id="ProtNLM"/>
    </source>
</evidence>
<dbReference type="PANTHER" id="PTHR37534">
    <property type="entry name" value="TRANSCRIPTIONAL ACTIVATOR PROTEIN UGA3"/>
    <property type="match status" value="1"/>
</dbReference>
<accession>V5HW42</accession>
<comment type="caution">
    <text evidence="4">The sequence shown here is derived from an EMBL/GenBank/DDBJ whole genome shotgun (WGS) entry which is preliminary data.</text>
</comment>
<evidence type="ECO:0000256" key="1">
    <source>
        <dbReference type="ARBA" id="ARBA00004123"/>
    </source>
</evidence>
<evidence type="ECO:0000313" key="4">
    <source>
        <dbReference type="EMBL" id="GAD93975.1"/>
    </source>
</evidence>
<dbReference type="GO" id="GO:0005634">
    <property type="term" value="C:nucleus"/>
    <property type="evidence" value="ECO:0007669"/>
    <property type="project" value="UniProtKB-SubCell"/>
</dbReference>
<comment type="subcellular location">
    <subcellularLocation>
        <location evidence="1">Nucleus</location>
    </subcellularLocation>
</comment>
<keyword evidence="3" id="KW-0472">Membrane</keyword>
<feature type="transmembrane region" description="Helical" evidence="3">
    <location>
        <begin position="188"/>
        <end position="212"/>
    </location>
</feature>
<dbReference type="GO" id="GO:0000976">
    <property type="term" value="F:transcription cis-regulatory region binding"/>
    <property type="evidence" value="ECO:0007669"/>
    <property type="project" value="TreeGrafter"/>
</dbReference>
<dbReference type="HOGENOM" id="CLU_031387_0_0_1"/>
<keyword evidence="5" id="KW-1185">Reference proteome</keyword>
<dbReference type="Proteomes" id="UP000018001">
    <property type="component" value="Unassembled WGS sequence"/>
</dbReference>
<evidence type="ECO:0000256" key="2">
    <source>
        <dbReference type="ARBA" id="ARBA00023242"/>
    </source>
</evidence>
<name>V5HW42_BYSSN</name>
<gene>
    <name evidence="4" type="ORF">PVAR5_2595</name>
</gene>
<dbReference type="InterPro" id="IPR021858">
    <property type="entry name" value="Fun_TF"/>
</dbReference>
<dbReference type="EMBL" id="BAUL01000073">
    <property type="protein sequence ID" value="GAD93975.1"/>
    <property type="molecule type" value="Genomic_DNA"/>
</dbReference>
<sequence length="405" mass="46039">MSDQSRSASPIKYTDKPVKARQYSLGVDDRLCGETASQYVRIYPPDLARIEDQINYERIGLDYESEDPMLPDIPSTYHSMETPLISLRRTLSLIDPSKEFLLTYFSTNIAPEMVVIDDDYNGFRYLILPIACYDELVMDAVLAVSAFHLTGTVGDHGFTDPNGLYTRTIRRLQGRKDLTDYDLSTQQFLVVAIIVLLVGTMITASSDFPIVFRLLESALEAMGGELGIGDGELPEFLLREIRKMRVYAAPLLSQETGVRDILSGAEQSFDGLEYYRTLHPDHSSTFELIIKIRKQAYNIYIQRALGTTINANAPDESIEWIKGMIESFPDDAPGEQSLVWASFIAASASYMPEHQTFFQAFLQRHYLRNKFLNIPKALELLKRIWSQGTRQNWTLLLPEPQVFIM</sequence>
<dbReference type="AlphaFoldDB" id="V5HW42"/>
<keyword evidence="3" id="KW-0812">Transmembrane</keyword>
<dbReference type="GO" id="GO:0003700">
    <property type="term" value="F:DNA-binding transcription factor activity"/>
    <property type="evidence" value="ECO:0007669"/>
    <property type="project" value="TreeGrafter"/>
</dbReference>
<dbReference type="eggNOG" id="ENOG502SJMB">
    <property type="taxonomic scope" value="Eukaryota"/>
</dbReference>
<dbReference type="PANTHER" id="PTHR37534:SF7">
    <property type="entry name" value="TRANSCRIPTIONAL ACTIVATOR PROTEIN UGA3"/>
    <property type="match status" value="1"/>
</dbReference>
<dbReference type="GO" id="GO:0045944">
    <property type="term" value="P:positive regulation of transcription by RNA polymerase II"/>
    <property type="evidence" value="ECO:0007669"/>
    <property type="project" value="TreeGrafter"/>
</dbReference>